<evidence type="ECO:0000256" key="14">
    <source>
        <dbReference type="SAM" id="SignalP"/>
    </source>
</evidence>
<dbReference type="GO" id="GO:0051897">
    <property type="term" value="P:positive regulation of phosphatidylinositol 3-kinase/protein kinase B signal transduction"/>
    <property type="evidence" value="ECO:0007669"/>
    <property type="project" value="InterPro"/>
</dbReference>
<keyword evidence="15" id="KW-1185">Reference proteome</keyword>
<evidence type="ECO:0000256" key="11">
    <source>
        <dbReference type="ARBA" id="ARBA00031053"/>
    </source>
</evidence>
<keyword evidence="9" id="KW-1015">Disulfide bond</keyword>
<comment type="subcellular location">
    <subcellularLocation>
        <location evidence="1">Membrane</location>
        <topology evidence="1">Single-pass type I membrane protein</topology>
    </subcellularLocation>
</comment>
<evidence type="ECO:0000313" key="15">
    <source>
        <dbReference type="Proteomes" id="UP000515159"/>
    </source>
</evidence>
<dbReference type="PANTHER" id="PTHR21409">
    <property type="entry name" value="HEMATOPOIETIC CELL SIGNAL TRANSDUCER"/>
    <property type="match status" value="1"/>
</dbReference>
<evidence type="ECO:0000256" key="12">
    <source>
        <dbReference type="ARBA" id="ARBA00031263"/>
    </source>
</evidence>
<evidence type="ECO:0000256" key="8">
    <source>
        <dbReference type="ARBA" id="ARBA00023136"/>
    </source>
</evidence>
<dbReference type="FunCoup" id="A0A6P8P5S3">
    <property type="interactions" value="109"/>
</dbReference>
<reference evidence="16" key="1">
    <citation type="submission" date="2025-08" db="UniProtKB">
        <authorList>
            <consortium name="RefSeq"/>
        </authorList>
    </citation>
    <scope>IDENTIFICATION</scope>
</reference>
<dbReference type="GO" id="GO:0005102">
    <property type="term" value="F:signaling receptor binding"/>
    <property type="evidence" value="ECO:0007669"/>
    <property type="project" value="InterPro"/>
</dbReference>
<dbReference type="GO" id="GO:0016020">
    <property type="term" value="C:membrane"/>
    <property type="evidence" value="ECO:0007669"/>
    <property type="project" value="UniProtKB-SubCell"/>
</dbReference>
<dbReference type="OrthoDB" id="8670797at2759"/>
<protein>
    <recommendedName>
        <fullName evidence="3">Hematopoietic cell signal transducer</fullName>
    </recommendedName>
    <alternativeName>
        <fullName evidence="12">DNAX-activation protein 10</fullName>
    </alternativeName>
    <alternativeName>
        <fullName evidence="11">Membrane protein DAP10</fullName>
    </alternativeName>
</protein>
<keyword evidence="4" id="KW-0597">Phosphoprotein</keyword>
<evidence type="ECO:0000313" key="16">
    <source>
        <dbReference type="RefSeq" id="XP_033770443.1"/>
    </source>
</evidence>
<dbReference type="RefSeq" id="XP_033770443.1">
    <property type="nucleotide sequence ID" value="XM_033914552.1"/>
</dbReference>
<feature type="transmembrane region" description="Helical" evidence="13">
    <location>
        <begin position="41"/>
        <end position="63"/>
    </location>
</feature>
<comment type="similarity">
    <text evidence="2">Belongs to the DAP10 family.</text>
</comment>
<keyword evidence="8 13" id="KW-0472">Membrane</keyword>
<feature type="signal peptide" evidence="14">
    <location>
        <begin position="1"/>
        <end position="25"/>
    </location>
</feature>
<dbReference type="GeneID" id="117345633"/>
<dbReference type="InterPro" id="IPR009861">
    <property type="entry name" value="HCST"/>
</dbReference>
<evidence type="ECO:0000256" key="6">
    <source>
        <dbReference type="ARBA" id="ARBA00022729"/>
    </source>
</evidence>
<dbReference type="GO" id="GO:0050776">
    <property type="term" value="P:regulation of immune response"/>
    <property type="evidence" value="ECO:0007669"/>
    <property type="project" value="InterPro"/>
</dbReference>
<evidence type="ECO:0000256" key="9">
    <source>
        <dbReference type="ARBA" id="ARBA00023157"/>
    </source>
</evidence>
<feature type="chain" id="PRO_5027895243" description="Hematopoietic cell signal transducer" evidence="14">
    <location>
        <begin position="26"/>
        <end position="85"/>
    </location>
</feature>
<evidence type="ECO:0000256" key="1">
    <source>
        <dbReference type="ARBA" id="ARBA00004479"/>
    </source>
</evidence>
<evidence type="ECO:0000256" key="13">
    <source>
        <dbReference type="SAM" id="Phobius"/>
    </source>
</evidence>
<evidence type="ECO:0000256" key="7">
    <source>
        <dbReference type="ARBA" id="ARBA00022989"/>
    </source>
</evidence>
<evidence type="ECO:0000256" key="5">
    <source>
        <dbReference type="ARBA" id="ARBA00022692"/>
    </source>
</evidence>
<name>A0A6P8P5S3_GEOSA</name>
<dbReference type="InParanoid" id="A0A6P8P5S3"/>
<dbReference type="Proteomes" id="UP000515159">
    <property type="component" value="Chromosome 11"/>
</dbReference>
<sequence length="85" mass="9264">MGFRILVSHLPAVVLLLLSIGAGFAEQVNCGNCYEINPGMLVGVVIGDVVLTVIIILVVYFCAKKKSQLKPIVDDTKVYMNMPNR</sequence>
<gene>
    <name evidence="16" type="primary">LOC117345633</name>
</gene>
<evidence type="ECO:0000256" key="10">
    <source>
        <dbReference type="ARBA" id="ARBA00023180"/>
    </source>
</evidence>
<proteinExistence type="inferred from homology"/>
<evidence type="ECO:0000256" key="2">
    <source>
        <dbReference type="ARBA" id="ARBA00006724"/>
    </source>
</evidence>
<evidence type="ECO:0000256" key="3">
    <source>
        <dbReference type="ARBA" id="ARBA00018050"/>
    </source>
</evidence>
<keyword evidence="6 14" id="KW-0732">Signal</keyword>
<dbReference type="Pfam" id="PF07213">
    <property type="entry name" value="DAP10"/>
    <property type="match status" value="1"/>
</dbReference>
<dbReference type="KEGG" id="gsh:117345633"/>
<keyword evidence="10" id="KW-0325">Glycoprotein</keyword>
<dbReference type="Gene3D" id="1.10.287.770">
    <property type="entry name" value="YojJ-like"/>
    <property type="match status" value="1"/>
</dbReference>
<accession>A0A6P8P5S3</accession>
<dbReference type="AlphaFoldDB" id="A0A6P8P5S3"/>
<keyword evidence="7 13" id="KW-1133">Transmembrane helix</keyword>
<dbReference type="PANTHER" id="PTHR21409:SF1">
    <property type="entry name" value="HEMATOPOIETIC CELL SIGNAL TRANSDUCER"/>
    <property type="match status" value="1"/>
</dbReference>
<keyword evidence="5 13" id="KW-0812">Transmembrane</keyword>
<organism evidence="15 16">
    <name type="scientific">Geotrypetes seraphini</name>
    <name type="common">Gaboon caecilian</name>
    <name type="synonym">Caecilia seraphini</name>
    <dbReference type="NCBI Taxonomy" id="260995"/>
    <lineage>
        <taxon>Eukaryota</taxon>
        <taxon>Metazoa</taxon>
        <taxon>Chordata</taxon>
        <taxon>Craniata</taxon>
        <taxon>Vertebrata</taxon>
        <taxon>Euteleostomi</taxon>
        <taxon>Amphibia</taxon>
        <taxon>Gymnophiona</taxon>
        <taxon>Geotrypetes</taxon>
    </lineage>
</organism>
<dbReference type="GO" id="GO:0043548">
    <property type="term" value="F:phosphatidylinositol 3-kinase binding"/>
    <property type="evidence" value="ECO:0007669"/>
    <property type="project" value="InterPro"/>
</dbReference>
<evidence type="ECO:0000256" key="4">
    <source>
        <dbReference type="ARBA" id="ARBA00022553"/>
    </source>
</evidence>